<name>A0A8S3V0N5_MYTED</name>
<proteinExistence type="predicted"/>
<accession>A0A8S3V0N5</accession>
<feature type="domain" description="Aminotransferase class V" evidence="2">
    <location>
        <begin position="455"/>
        <end position="606"/>
    </location>
</feature>
<protein>
    <recommendedName>
        <fullName evidence="2">Aminotransferase class V domain-containing protein</fullName>
    </recommendedName>
</protein>
<dbReference type="PANTHER" id="PTHR43092">
    <property type="entry name" value="L-CYSTEINE DESULFHYDRASE"/>
    <property type="match status" value="1"/>
</dbReference>
<dbReference type="Gene3D" id="3.40.640.10">
    <property type="entry name" value="Type I PLP-dependent aspartate aminotransferase-like (Major domain)"/>
    <property type="match status" value="2"/>
</dbReference>
<dbReference type="Pfam" id="PF00266">
    <property type="entry name" value="Aminotran_5"/>
    <property type="match status" value="2"/>
</dbReference>
<dbReference type="SUPFAM" id="SSF53383">
    <property type="entry name" value="PLP-dependent transferases"/>
    <property type="match status" value="2"/>
</dbReference>
<organism evidence="3 4">
    <name type="scientific">Mytilus edulis</name>
    <name type="common">Blue mussel</name>
    <dbReference type="NCBI Taxonomy" id="6550"/>
    <lineage>
        <taxon>Eukaryota</taxon>
        <taxon>Metazoa</taxon>
        <taxon>Spiralia</taxon>
        <taxon>Lophotrochozoa</taxon>
        <taxon>Mollusca</taxon>
        <taxon>Bivalvia</taxon>
        <taxon>Autobranchia</taxon>
        <taxon>Pteriomorphia</taxon>
        <taxon>Mytilida</taxon>
        <taxon>Mytiloidea</taxon>
        <taxon>Mytilidae</taxon>
        <taxon>Mytilinae</taxon>
        <taxon>Mytilus</taxon>
    </lineage>
</organism>
<dbReference type="Proteomes" id="UP000683360">
    <property type="component" value="Unassembled WGS sequence"/>
</dbReference>
<comment type="caution">
    <text evidence="3">The sequence shown here is derived from an EMBL/GenBank/DDBJ whole genome shotgun (WGS) entry which is preliminary data.</text>
</comment>
<evidence type="ECO:0000313" key="4">
    <source>
        <dbReference type="Proteomes" id="UP000683360"/>
    </source>
</evidence>
<gene>
    <name evidence="3" type="ORF">MEDL_59811</name>
</gene>
<dbReference type="EMBL" id="CAJPWZ010002919">
    <property type="protein sequence ID" value="CAG2247951.1"/>
    <property type="molecule type" value="Genomic_DNA"/>
</dbReference>
<evidence type="ECO:0000256" key="1">
    <source>
        <dbReference type="ARBA" id="ARBA00022898"/>
    </source>
</evidence>
<reference evidence="3" key="1">
    <citation type="submission" date="2021-03" db="EMBL/GenBank/DDBJ databases">
        <authorList>
            <person name="Bekaert M."/>
        </authorList>
    </citation>
    <scope>NUCLEOTIDE SEQUENCE</scope>
</reference>
<dbReference type="InterPro" id="IPR015424">
    <property type="entry name" value="PyrdxlP-dep_Trfase"/>
</dbReference>
<dbReference type="PANTHER" id="PTHR43092:SF4">
    <property type="entry name" value="AMINOTRANSFERASE CLASS V DOMAIN-CONTAINING PROTEIN"/>
    <property type="match status" value="1"/>
</dbReference>
<dbReference type="InterPro" id="IPR015421">
    <property type="entry name" value="PyrdxlP-dep_Trfase_major"/>
</dbReference>
<dbReference type="InterPro" id="IPR000192">
    <property type="entry name" value="Aminotrans_V_dom"/>
</dbReference>
<feature type="domain" description="Aminotransferase class V" evidence="2">
    <location>
        <begin position="62"/>
        <end position="255"/>
    </location>
</feature>
<evidence type="ECO:0000259" key="2">
    <source>
        <dbReference type="Pfam" id="PF00266"/>
    </source>
</evidence>
<dbReference type="AlphaFoldDB" id="A0A8S3V0N5"/>
<dbReference type="OrthoDB" id="5978656at2759"/>
<sequence>MTAIPTFGNEIKNTEFTLKDGVVFVNHGSYGVVPKRVQQAQDRINCEMRDHPDLWWRHNLRLRIEESRKCVAEFVKADAEAIVFLQNATSGIDSVLRSLPFESGDIILCTDNSYQSVKYACEFIKEYGNDKDIQVKYLTLKFPINSEKDVIDLYREFFKTNQNVKLAIIDHITSPSAIVMPVNKLIQLCRDYGILSLIDGAHAPGQIPLNLTQLNSDFYIGNLHKWLYAPKGCAILYIKKEHQDYIKPLAISHGYKKGILTDFFHQGTRDDSPYCVAPVAIQFYNDIGGHDKIQAYTDKLLGEAVNLLTDAWGTEKLAIPMSMEAPFMRMIKLPKLKVFAGLTTFDEVEPVIIDHLVNHDISVQYTFVDGDICIRISANSQDLEIRMGDMPAFGKEMRKKEFDLKDGVTFINHGSFGVVPLRVQEAQNRVLHEMNSFPDLWFRINRRVKQNESLRLIAEFVNTEADDLVFVQNATTGVNTILKSLKFDKGDAILCTDNTYAAIKNTCNATSELPGAKDLRVEYIDLKFPIGHEDEVVEMFREYFKNNPKIKLAVIDHITSPSAIRMPIEKLIPLCKEFGVLSLIDGAHAPGQIPLNLKELDVDFYTGTLTGKEL</sequence>
<keyword evidence="1" id="KW-0663">Pyridoxal phosphate</keyword>
<keyword evidence="4" id="KW-1185">Reference proteome</keyword>
<evidence type="ECO:0000313" key="3">
    <source>
        <dbReference type="EMBL" id="CAG2247951.1"/>
    </source>
</evidence>